<feature type="compositionally biased region" description="Polar residues" evidence="3">
    <location>
        <begin position="2116"/>
        <end position="2130"/>
    </location>
</feature>
<dbReference type="RefSeq" id="XP_022252663.1">
    <property type="nucleotide sequence ID" value="XM_022396955.1"/>
</dbReference>
<gene>
    <name evidence="7" type="primary">LOC106468606</name>
</gene>
<dbReference type="GeneID" id="106468606"/>
<evidence type="ECO:0000313" key="6">
    <source>
        <dbReference type="Proteomes" id="UP000694941"/>
    </source>
</evidence>
<dbReference type="InterPro" id="IPR052620">
    <property type="entry name" value="ELYS/MEL-28_NucAsmblyFactor"/>
</dbReference>
<dbReference type="SUPFAM" id="SSF50998">
    <property type="entry name" value="Quinoprotein alcohol dehydrogenase-like"/>
    <property type="match status" value="1"/>
</dbReference>
<feature type="domain" description="ELYS beta-propeller" evidence="5">
    <location>
        <begin position="11"/>
        <end position="515"/>
    </location>
</feature>
<evidence type="ECO:0000259" key="4">
    <source>
        <dbReference type="Pfam" id="PF13934"/>
    </source>
</evidence>
<evidence type="ECO:0000256" key="2">
    <source>
        <dbReference type="ARBA" id="ARBA00023242"/>
    </source>
</evidence>
<dbReference type="Proteomes" id="UP000694941">
    <property type="component" value="Unplaced"/>
</dbReference>
<keyword evidence="6" id="KW-1185">Reference proteome</keyword>
<sequence>MLFTSFVFSFGLNGSWLWKVKGPVLEVFSTNRGERCSSWCFGAALKDTCTISAVREFPSFDNSTPKLLVCVESATSGSLLYLFDIKTSKVVKAVQLNNKITSLAIISTKDGSCIEMYPLHHDLQCMFGVVAVGTSGGQVFLLDLNLDDETYYSKLAPYLAVTITLKNHSIPGRQENSIRHNQHLSLLLNDDSLQQGVFFYKSEDNALIHSLTVDEALYVSSIEYVKSLVALVVGFSFGGFQIWNMNKMTLEFSLFIESGLPPVVKFAFQEPENDPQNYCYLWIVHGQSVSDEQRPQRAAVASMFSVFYKRKEWLDGYGFFYQEFSTCSLCFQYSLTLDPYNPDLGHSSENIENVSRLISCYTIQQSSVCGSEQDSVENNVFEEKFFECSLSLTERDFNILDWDDIQELSLCVVVWEAWHNVADTCSHCFMLLFDINQWYQAEMPSLFRISPEKLSSFVGIFSLSEVLEETKRGVFLDAYILPNSIIKFSAKSLVDQFYFPSSLGFKIFCLTENGFMQLSFLGIQRQILSQMAIKGPSIFVNPNILYNMCVKAGLVSHCQELDDISTATKRETILSVALEYNLTHLFAACIQHWASGAYNHAGCTLRFLYNWAWEKVNQIKTTCDELLKPLFNCSELELSQSTLLVLQKYSNQLSHISHLFNLLQSKSDSITQQGQGEQKLRYEVTELIAVYLKATLWMYTCQLLPEHNEDTAYGENKVTYPVKILTDFYSRRRQELQKLNRTVSHTDILLIDGLILEIDSFLDKSTYLWQSKGCNGQYPPPSLYEALNTYLLKEVPLEKKHCMILYLLLDMAAFLSQHQSYLVKNLMEYPVIFHMNSSLVKLTQGFWLLDHQDFEEALSVLLDPVIDPSVFKSWHHLHILIAFLYQGEHQKALKYTRLRNPSLENINEAKLHLTILLANRLTAEAFFFQQQYRDQRNMNDLLSHFFLGCQQTHMLDSLLKLPLSAVEEKSLFQFLFKSNDPRSKELLLMYFLQRSRPLQAAQLNERIYPQLMNSDDLSYKNRLKARNALVKGHLLSLPEAQHHLASDILLHQHQRLNRRLEVSWSFPVSAFVSTKTLPLVSCSDFSQFIMAKIGETEPSVSQDPTPFIKSLHENLNYMVNNVPFFRDPLTSSKLKADSLSEIFYPTRVTKYPVKRSADHFEILGSPKKSRLVDMSPFKSSDLYRRNSTEHIGSEVLYLLKPSPISRKSVSAGDQTLTASMSTTQFTLKFNQFCDRPGSPVIVKDYEQEVKQENVSKQLHFLLPKARSFTSYQDQWFSTPSVWSFRNMQDRSSTPEKSSPKDLSINPRKLLHQISLTSLSSEIHSPFTTEDIIETKVVDEESEPTPSVYKTSSIEEYSTWIQTESASHEAAEPFTYKILEVEHQLNMETSKVENYSSDESGKYPKPFRHKNSHVPDQMSKQEIEDMLRSSRLITETQEKTELLLTPSEVPVQNMVYMVENPSQRTCDKQNETKIHIIPYKTPNEEQNYIWGSLESNIGSPEKVGLLNSSEMSFRESKNILEPSEITNEMPKRFRFSTTTSELAAEGWKDVVKISEIAADTSDKFQHSVMFTEVIGEERKDFVVPSDTCVDTTEKVHNSISPMGVAAQERKGIVGPSKTPVNTPMKMQFSKTHSEVIVLENKDTIGPSETSEKLQYSVMPIEEVVQEKKVIVGPSAKSFDTPKKLQPLVTSLEVGMQENKDTTGLSKTSLDILEEVLYSVAPIEVAVHQERKNIVEASETVVDTSKKVYFPVVPIEIEVLEMKDILRLPEASVNVLERVDFSVTPIHIAAQDRQNALVLSETSSDTSQEMQYSVTPTELVAEERKDTVGSSETSADTSEETQFSVIPTEIVAEERKDTVGLLDTFMDTSEEAQFSVTLTEVVADEREDTIGLSETLANTPDEVVVQEKECFANPSEASSIASSNSGDSTKLFELSLEVEPSINPTEKLCYTEVYPGVSCHDRETTTELTVTSTEKPEVEMEIGEAPINIIMNTVNMGKAEEVMMECEEETYRLFLCSSETENEQDVGDKRASLAVDKKQSMFQQEDFQEKDKLDTNSILQTSFGTEQEHIEPVIDENKNLVILSTMPVANSLKDNLEFPQLENAKSLPGRSEDPIRSNIPSQTSPKEVTTQSRDSEFSIMQHLNSSRIATWKTGIALEECDSPLNSTNTKSMNEKDAIGYSKCIFAELTVPKESEDLPTFDTSKTCTTTFTFSPPLTKFLPWQKNSLDIGSYHPFMESVQSQTQQLKDPLLSDSSTSVTSNDSDTVLESWAVVIETKMKRTKSKTSLKSRFN</sequence>
<dbReference type="Pfam" id="PF16687">
    <property type="entry name" value="ELYS-bb"/>
    <property type="match status" value="1"/>
</dbReference>
<dbReference type="Pfam" id="PF13934">
    <property type="entry name" value="ELYS"/>
    <property type="match status" value="1"/>
</dbReference>
<evidence type="ECO:0000259" key="5">
    <source>
        <dbReference type="Pfam" id="PF16687"/>
    </source>
</evidence>
<dbReference type="PANTHER" id="PTHR21583:SF8">
    <property type="entry name" value="PROTEIN ELYS"/>
    <property type="match status" value="1"/>
</dbReference>
<feature type="domain" description="ELYS-like" evidence="4">
    <location>
        <begin position="751"/>
        <end position="976"/>
    </location>
</feature>
<organism evidence="6 7">
    <name type="scientific">Limulus polyphemus</name>
    <name type="common">Atlantic horseshoe crab</name>
    <dbReference type="NCBI Taxonomy" id="6850"/>
    <lineage>
        <taxon>Eukaryota</taxon>
        <taxon>Metazoa</taxon>
        <taxon>Ecdysozoa</taxon>
        <taxon>Arthropoda</taxon>
        <taxon>Chelicerata</taxon>
        <taxon>Merostomata</taxon>
        <taxon>Xiphosura</taxon>
        <taxon>Limulidae</taxon>
        <taxon>Limulus</taxon>
    </lineage>
</organism>
<keyword evidence="2" id="KW-0539">Nucleus</keyword>
<accession>A0ABM1T9V7</accession>
<feature type="region of interest" description="Disordered" evidence="3">
    <location>
        <begin position="1391"/>
        <end position="1414"/>
    </location>
</feature>
<dbReference type="InterPro" id="IPR032040">
    <property type="entry name" value="ELYS-bb"/>
</dbReference>
<evidence type="ECO:0000313" key="7">
    <source>
        <dbReference type="RefSeq" id="XP_022252663.1"/>
    </source>
</evidence>
<dbReference type="InterPro" id="IPR025151">
    <property type="entry name" value="ELYS_dom"/>
</dbReference>
<dbReference type="InterPro" id="IPR011047">
    <property type="entry name" value="Quinoprotein_ADH-like_sf"/>
</dbReference>
<evidence type="ECO:0000256" key="3">
    <source>
        <dbReference type="SAM" id="MobiDB-lite"/>
    </source>
</evidence>
<reference evidence="7" key="1">
    <citation type="submission" date="2025-08" db="UniProtKB">
        <authorList>
            <consortium name="RefSeq"/>
        </authorList>
    </citation>
    <scope>IDENTIFICATION</scope>
    <source>
        <tissue evidence="7">Muscle</tissue>
    </source>
</reference>
<dbReference type="PANTHER" id="PTHR21583">
    <property type="entry name" value="ELYS PROTEIN"/>
    <property type="match status" value="1"/>
</dbReference>
<comment type="subcellular location">
    <subcellularLocation>
        <location evidence="1">Nucleus</location>
    </subcellularLocation>
</comment>
<evidence type="ECO:0000256" key="1">
    <source>
        <dbReference type="ARBA" id="ARBA00004123"/>
    </source>
</evidence>
<name>A0ABM1T9V7_LIMPO</name>
<proteinExistence type="predicted"/>
<protein>
    <submittedName>
        <fullName evidence="7">Protein ELYS-like</fullName>
    </submittedName>
</protein>
<feature type="region of interest" description="Disordered" evidence="3">
    <location>
        <begin position="2101"/>
        <end position="2130"/>
    </location>
</feature>